<dbReference type="Proteomes" id="UP000241546">
    <property type="component" value="Unassembled WGS sequence"/>
</dbReference>
<gene>
    <name evidence="2" type="ORF">BBK36DRAFT_1117437</name>
</gene>
<sequence length="408" mass="46943">MVEVRDEHFPGPLPERKSECPLLQLPQELLCLIFDYLPPAWIISLSLTCKSLRSLVHSLNIVPERGDINSRSQLLSVLQKDVPDTYFCFCCWKLRRLDPFEDWNGQPHRWTPGPYTIRAWWMSEQNNIWHVPAPYHYPTFKSHFHVEFMEAYLVMNAHFLGPSHGLPLKSLERYVSFQDQIELNLCQASGNHSLHPGDHPRNGQGLVSLCHNKTDELPRLAGLWSFSHETLHGPLVPWPCLARLISSLEPEVCRHVYCSAGSTPPFCNLIPPQRHGNEFPRSLMCNGLYMVPPCVSSESDSCVVCNTDFDISLKQDKDSNEWIFSLSAYHCLGSCRTPFDELWNWFINDMPRAPDAAITMRERNRRMTKLAKLIGTARQNWIQGGQSQLVYRGGKEQKKTRGFTPRFV</sequence>
<accession>A0A2T4BBZ0</accession>
<evidence type="ECO:0000313" key="2">
    <source>
        <dbReference type="EMBL" id="PTB66751.1"/>
    </source>
</evidence>
<name>A0A2T4BBZ0_9HYPO</name>
<dbReference type="Pfam" id="PF12937">
    <property type="entry name" value="F-box-like"/>
    <property type="match status" value="1"/>
</dbReference>
<dbReference type="RefSeq" id="XP_024750071.1">
    <property type="nucleotide sequence ID" value="XM_024890352.1"/>
</dbReference>
<protein>
    <recommendedName>
        <fullName evidence="1">F-box domain-containing protein</fullName>
    </recommendedName>
</protein>
<organism evidence="2 3">
    <name type="scientific">Trichoderma citrinoviride</name>
    <dbReference type="NCBI Taxonomy" id="58853"/>
    <lineage>
        <taxon>Eukaryota</taxon>
        <taxon>Fungi</taxon>
        <taxon>Dikarya</taxon>
        <taxon>Ascomycota</taxon>
        <taxon>Pezizomycotina</taxon>
        <taxon>Sordariomycetes</taxon>
        <taxon>Hypocreomycetidae</taxon>
        <taxon>Hypocreales</taxon>
        <taxon>Hypocreaceae</taxon>
        <taxon>Trichoderma</taxon>
    </lineage>
</organism>
<keyword evidence="3" id="KW-1185">Reference proteome</keyword>
<dbReference type="InterPro" id="IPR001810">
    <property type="entry name" value="F-box_dom"/>
</dbReference>
<dbReference type="GeneID" id="36598470"/>
<dbReference type="AlphaFoldDB" id="A0A2T4BBZ0"/>
<dbReference type="SMART" id="SM00256">
    <property type="entry name" value="FBOX"/>
    <property type="match status" value="1"/>
</dbReference>
<dbReference type="PROSITE" id="PS50181">
    <property type="entry name" value="FBOX"/>
    <property type="match status" value="1"/>
</dbReference>
<dbReference type="EMBL" id="KZ680212">
    <property type="protein sequence ID" value="PTB66751.1"/>
    <property type="molecule type" value="Genomic_DNA"/>
</dbReference>
<proteinExistence type="predicted"/>
<evidence type="ECO:0000259" key="1">
    <source>
        <dbReference type="PROSITE" id="PS50181"/>
    </source>
</evidence>
<dbReference type="InterPro" id="IPR036047">
    <property type="entry name" value="F-box-like_dom_sf"/>
</dbReference>
<evidence type="ECO:0000313" key="3">
    <source>
        <dbReference type="Proteomes" id="UP000241546"/>
    </source>
</evidence>
<reference evidence="3" key="1">
    <citation type="submission" date="2016-07" db="EMBL/GenBank/DDBJ databases">
        <title>Multiple horizontal gene transfer events from other fungi enriched the ability of initially mycotrophic Trichoderma (Ascomycota) to feed on dead plant biomass.</title>
        <authorList>
            <consortium name="DOE Joint Genome Institute"/>
            <person name="Atanasova L."/>
            <person name="Chenthamara K."/>
            <person name="Zhang J."/>
            <person name="Grujic M."/>
            <person name="Henrissat B."/>
            <person name="Kuo A."/>
            <person name="Aerts A."/>
            <person name="Salamov A."/>
            <person name="Lipzen A."/>
            <person name="Labutti K."/>
            <person name="Barry K."/>
            <person name="Miao Y."/>
            <person name="Rahimi M.J."/>
            <person name="Shen Q."/>
            <person name="Grigoriev I.V."/>
            <person name="Kubicek C.P."/>
            <person name="Druzhinina I.S."/>
        </authorList>
    </citation>
    <scope>NUCLEOTIDE SEQUENCE [LARGE SCALE GENOMIC DNA]</scope>
    <source>
        <strain evidence="3">TUCIM 6016</strain>
    </source>
</reference>
<dbReference type="Gene3D" id="1.20.1280.50">
    <property type="match status" value="1"/>
</dbReference>
<dbReference type="OrthoDB" id="3766406at2759"/>
<dbReference type="SUPFAM" id="SSF81383">
    <property type="entry name" value="F-box domain"/>
    <property type="match status" value="1"/>
</dbReference>
<feature type="domain" description="F-box" evidence="1">
    <location>
        <begin position="19"/>
        <end position="65"/>
    </location>
</feature>